<dbReference type="EMBL" id="LGGH01000014">
    <property type="protein sequence ID" value="KUK68423.1"/>
    <property type="molecule type" value="Genomic_DNA"/>
</dbReference>
<keyword evidence="4" id="KW-0689">Ribosomal protein</keyword>
<dbReference type="Proteomes" id="UP000055014">
    <property type="component" value="Unassembled WGS sequence"/>
</dbReference>
<dbReference type="GO" id="GO:0005840">
    <property type="term" value="C:ribosome"/>
    <property type="evidence" value="ECO:0007669"/>
    <property type="project" value="UniProtKB-KW"/>
</dbReference>
<dbReference type="PANTHER" id="PTHR43648">
    <property type="entry name" value="ELECTRON TRANSFER FLAVOPROTEIN BETA SUBUNIT LYSINE METHYLTRANSFERASE"/>
    <property type="match status" value="1"/>
</dbReference>
<reference evidence="5 6" key="2">
    <citation type="journal article" date="2015" name="MBio">
        <title>Genome-Resolved Metagenomic Analysis Reveals Roles for Candidate Phyla and Other Microbial Community Members in Biogeochemical Transformations in Oil Reservoirs.</title>
        <authorList>
            <person name="Hu P."/>
            <person name="Tom L."/>
            <person name="Singh A."/>
            <person name="Thomas B.C."/>
            <person name="Baker B.J."/>
            <person name="Piceno Y.M."/>
            <person name="Andersen G.L."/>
            <person name="Banfield J.F."/>
        </authorList>
    </citation>
    <scope>NUCLEOTIDE SEQUENCE [LARGE SCALE GENOMIC DNA]</scope>
</reference>
<reference evidence="4" key="1">
    <citation type="journal article" date="2015" name="MBio">
        <title>Genome-resolved metagenomic analysis reveals roles for candidate phyla and other microbial community members in biogeochemical transformations in oil reservoirs.</title>
        <authorList>
            <person name="Hu P."/>
            <person name="Tom L."/>
            <person name="Singh A."/>
            <person name="Thomas B.C."/>
            <person name="Baker B.J."/>
            <person name="Piceno Y.M."/>
            <person name="Andersen G.L."/>
            <person name="Banfield J.F."/>
        </authorList>
    </citation>
    <scope>NUCLEOTIDE SEQUENCE [LARGE SCALE GENOMIC DNA]</scope>
    <source>
        <strain evidence="3">46_47</strain>
        <strain evidence="4">46_70</strain>
    </source>
</reference>
<dbReference type="Proteomes" id="UP000054260">
    <property type="component" value="Unassembled WGS sequence"/>
</dbReference>
<accession>A0A101I4A5</accession>
<sequence>MKYRHFVAFLSEEECDLIEGISWNEGFSNLYFEKLVDSGNALHVFLGEGEELPVFLKGIEFSDLGFSEQKDWFEQWKESLVPFELCDGIEVIPLEKEEKIIDSDKIGIIPGMAFGTGLHESTKLAASLLSERIQRGSKVLDVGCGTGILSVIAAKRGASSVLALDVDQHSIEKTVEIARINHVSIETRLSDFLSALKPEERFDLIVSNMIVELLKEFVLDLRGFLLKGGRVILSGIYKDKYQELKSLVEKGFLIERIKEDGDWKAVVLRRK</sequence>
<dbReference type="AlphaFoldDB" id="A0A101I4A5"/>
<dbReference type="SUPFAM" id="SSF53335">
    <property type="entry name" value="S-adenosyl-L-methionine-dependent methyltransferases"/>
    <property type="match status" value="1"/>
</dbReference>
<keyword evidence="2 4" id="KW-0808">Transferase</keyword>
<name>A0A101I4A5_9BACT</name>
<dbReference type="Gene3D" id="3.40.50.150">
    <property type="entry name" value="Vaccinia Virus protein VP39"/>
    <property type="match status" value="1"/>
</dbReference>
<dbReference type="Pfam" id="PF06325">
    <property type="entry name" value="PrmA"/>
    <property type="match status" value="1"/>
</dbReference>
<dbReference type="PANTHER" id="PTHR43648:SF1">
    <property type="entry name" value="ELECTRON TRANSFER FLAVOPROTEIN BETA SUBUNIT LYSINE METHYLTRANSFERASE"/>
    <property type="match status" value="1"/>
</dbReference>
<evidence type="ECO:0000313" key="6">
    <source>
        <dbReference type="Proteomes" id="UP000055014"/>
    </source>
</evidence>
<proteinExistence type="predicted"/>
<dbReference type="InterPro" id="IPR029063">
    <property type="entry name" value="SAM-dependent_MTases_sf"/>
</dbReference>
<dbReference type="InterPro" id="IPR050078">
    <property type="entry name" value="Ribosomal_L11_MeTrfase_PrmA"/>
</dbReference>
<dbReference type="GO" id="GO:0032259">
    <property type="term" value="P:methylation"/>
    <property type="evidence" value="ECO:0007669"/>
    <property type="project" value="UniProtKB-KW"/>
</dbReference>
<protein>
    <submittedName>
        <fullName evidence="4">Ribosomal protein L11 methyltransferase</fullName>
    </submittedName>
</protein>
<evidence type="ECO:0000313" key="5">
    <source>
        <dbReference type="Proteomes" id="UP000054260"/>
    </source>
</evidence>
<comment type="caution">
    <text evidence="4">The sequence shown here is derived from an EMBL/GenBank/DDBJ whole genome shotgun (WGS) entry which is preliminary data.</text>
</comment>
<evidence type="ECO:0000256" key="2">
    <source>
        <dbReference type="ARBA" id="ARBA00022679"/>
    </source>
</evidence>
<dbReference type="GO" id="GO:0008276">
    <property type="term" value="F:protein methyltransferase activity"/>
    <property type="evidence" value="ECO:0007669"/>
    <property type="project" value="TreeGrafter"/>
</dbReference>
<evidence type="ECO:0000256" key="1">
    <source>
        <dbReference type="ARBA" id="ARBA00022603"/>
    </source>
</evidence>
<dbReference type="PATRIC" id="fig|1236046.5.peg.1120"/>
<keyword evidence="1 4" id="KW-0489">Methyltransferase</keyword>
<evidence type="ECO:0000313" key="4">
    <source>
        <dbReference type="EMBL" id="KUK88433.1"/>
    </source>
</evidence>
<organism evidence="4 6">
    <name type="scientific">Mesotoga infera</name>
    <dbReference type="NCBI Taxonomy" id="1236046"/>
    <lineage>
        <taxon>Bacteria</taxon>
        <taxon>Thermotogati</taxon>
        <taxon>Thermotogota</taxon>
        <taxon>Thermotogae</taxon>
        <taxon>Kosmotogales</taxon>
        <taxon>Kosmotogaceae</taxon>
        <taxon>Mesotoga</taxon>
    </lineage>
</organism>
<evidence type="ECO:0000313" key="3">
    <source>
        <dbReference type="EMBL" id="KUK68423.1"/>
    </source>
</evidence>
<gene>
    <name evidence="3" type="ORF">XD86_0197</name>
    <name evidence="4" type="ORF">XE02_1256</name>
</gene>
<dbReference type="CDD" id="cd02440">
    <property type="entry name" value="AdoMet_MTases"/>
    <property type="match status" value="1"/>
</dbReference>
<dbReference type="EMBL" id="LGGW01000135">
    <property type="protein sequence ID" value="KUK88433.1"/>
    <property type="molecule type" value="Genomic_DNA"/>
</dbReference>
<keyword evidence="4" id="KW-0687">Ribonucleoprotein</keyword>